<sequence>MMRRDGRRYAKPTWGLTRLTSPPRTPVRPQPTSVSKAPPDVMESPAKMPYRVDGAEKHIKSSTNPCVNQNVSSGTGPTPRAQKNCKVRFERAGNAKPSRLTGHQQHPSTTSDAPEASKPRDSHSKFRSSSKRNSGSPSRCRSRSTPQKGSTRSRSSSFPLLPGRKDQPTEKQGRSLFILNVYSPPKSRAAPLIRRLPKTLDISGRQPLGVVGDINANHTSWGYKQTCRKGTTLGIFIQNEGLSLMNDLDHPTLIGNSIQLNTSPDLTLTKNINHSKWSNTHTSLGSDHFILSSEIPTQHLAQRSKRTAAIVDWDKFRVIRTSAP</sequence>
<dbReference type="Proteomes" id="UP000821865">
    <property type="component" value="Chromosome 11"/>
</dbReference>
<gene>
    <name evidence="1" type="ORF">HPB49_021266</name>
</gene>
<reference evidence="1" key="1">
    <citation type="submission" date="2020-05" db="EMBL/GenBank/DDBJ databases">
        <title>Large-scale comparative analyses of tick genomes elucidate their genetic diversity and vector capacities.</title>
        <authorList>
            <person name="Jia N."/>
            <person name="Wang J."/>
            <person name="Shi W."/>
            <person name="Du L."/>
            <person name="Sun Y."/>
            <person name="Zhan W."/>
            <person name="Jiang J."/>
            <person name="Wang Q."/>
            <person name="Zhang B."/>
            <person name="Ji P."/>
            <person name="Sakyi L.B."/>
            <person name="Cui X."/>
            <person name="Yuan T."/>
            <person name="Jiang B."/>
            <person name="Yang W."/>
            <person name="Lam T.T.-Y."/>
            <person name="Chang Q."/>
            <person name="Ding S."/>
            <person name="Wang X."/>
            <person name="Zhu J."/>
            <person name="Ruan X."/>
            <person name="Zhao L."/>
            <person name="Wei J."/>
            <person name="Que T."/>
            <person name="Du C."/>
            <person name="Cheng J."/>
            <person name="Dai P."/>
            <person name="Han X."/>
            <person name="Huang E."/>
            <person name="Gao Y."/>
            <person name="Liu J."/>
            <person name="Shao H."/>
            <person name="Ye R."/>
            <person name="Li L."/>
            <person name="Wei W."/>
            <person name="Wang X."/>
            <person name="Wang C."/>
            <person name="Yang T."/>
            <person name="Huo Q."/>
            <person name="Li W."/>
            <person name="Guo W."/>
            <person name="Chen H."/>
            <person name="Zhou L."/>
            <person name="Ni X."/>
            <person name="Tian J."/>
            <person name="Zhou Y."/>
            <person name="Sheng Y."/>
            <person name="Liu T."/>
            <person name="Pan Y."/>
            <person name="Xia L."/>
            <person name="Li J."/>
            <person name="Zhao F."/>
            <person name="Cao W."/>
        </authorList>
    </citation>
    <scope>NUCLEOTIDE SEQUENCE</scope>
    <source>
        <strain evidence="1">Dsil-2018</strain>
    </source>
</reference>
<accession>A0ACB8DKW5</accession>
<evidence type="ECO:0000313" key="1">
    <source>
        <dbReference type="EMBL" id="KAH7971306.1"/>
    </source>
</evidence>
<proteinExistence type="predicted"/>
<comment type="caution">
    <text evidence="1">The sequence shown here is derived from an EMBL/GenBank/DDBJ whole genome shotgun (WGS) entry which is preliminary data.</text>
</comment>
<protein>
    <submittedName>
        <fullName evidence="1">Uncharacterized protein</fullName>
    </submittedName>
</protein>
<dbReference type="EMBL" id="CM023480">
    <property type="protein sequence ID" value="KAH7971306.1"/>
    <property type="molecule type" value="Genomic_DNA"/>
</dbReference>
<keyword evidence="2" id="KW-1185">Reference proteome</keyword>
<name>A0ACB8DKW5_DERSI</name>
<organism evidence="1 2">
    <name type="scientific">Dermacentor silvarum</name>
    <name type="common">Tick</name>
    <dbReference type="NCBI Taxonomy" id="543639"/>
    <lineage>
        <taxon>Eukaryota</taxon>
        <taxon>Metazoa</taxon>
        <taxon>Ecdysozoa</taxon>
        <taxon>Arthropoda</taxon>
        <taxon>Chelicerata</taxon>
        <taxon>Arachnida</taxon>
        <taxon>Acari</taxon>
        <taxon>Parasitiformes</taxon>
        <taxon>Ixodida</taxon>
        <taxon>Ixodoidea</taxon>
        <taxon>Ixodidae</taxon>
        <taxon>Rhipicephalinae</taxon>
        <taxon>Dermacentor</taxon>
    </lineage>
</organism>
<evidence type="ECO:0000313" key="2">
    <source>
        <dbReference type="Proteomes" id="UP000821865"/>
    </source>
</evidence>